<evidence type="ECO:0000256" key="6">
    <source>
        <dbReference type="ARBA" id="ARBA00022737"/>
    </source>
</evidence>
<feature type="compositionally biased region" description="Basic and acidic residues" evidence="9">
    <location>
        <begin position="426"/>
        <end position="440"/>
    </location>
</feature>
<dbReference type="SUPFAM" id="SSF51120">
    <property type="entry name" value="beta-Roll"/>
    <property type="match status" value="2"/>
</dbReference>
<protein>
    <submittedName>
        <fullName evidence="11">Peptidase M10 serralysin</fullName>
    </submittedName>
</protein>
<keyword evidence="12" id="KW-1185">Reference proteome</keyword>
<dbReference type="PANTHER" id="PTHR38340">
    <property type="entry name" value="S-LAYER PROTEIN"/>
    <property type="match status" value="1"/>
</dbReference>
<dbReference type="InterPro" id="IPR003995">
    <property type="entry name" value="RTX_toxin_determinant-A"/>
</dbReference>
<keyword evidence="8" id="KW-0472">Membrane</keyword>
<evidence type="ECO:0000313" key="12">
    <source>
        <dbReference type="Proteomes" id="UP000016960"/>
    </source>
</evidence>
<dbReference type="GO" id="GO:0090729">
    <property type="term" value="F:toxin activity"/>
    <property type="evidence" value="ECO:0007669"/>
    <property type="project" value="UniProtKB-KW"/>
</dbReference>
<dbReference type="Pfam" id="PF00353">
    <property type="entry name" value="HemolysinCabind"/>
    <property type="match status" value="5"/>
</dbReference>
<dbReference type="eggNOG" id="COG2931">
    <property type="taxonomic scope" value="Bacteria"/>
</dbReference>
<comment type="caution">
    <text evidence="11">The sequence shown here is derived from an EMBL/GenBank/DDBJ whole genome shotgun (WGS) entry which is preliminary data.</text>
</comment>
<evidence type="ECO:0000256" key="7">
    <source>
        <dbReference type="ARBA" id="ARBA00023026"/>
    </source>
</evidence>
<dbReference type="PRINTS" id="PR00313">
    <property type="entry name" value="CABNDNGRPT"/>
</dbReference>
<comment type="subcellular location">
    <subcellularLocation>
        <location evidence="2">Membrane</location>
    </subcellularLocation>
    <subcellularLocation>
        <location evidence="3">Secreted</location>
    </subcellularLocation>
</comment>
<keyword evidence="5" id="KW-0800">Toxin</keyword>
<comment type="cofactor">
    <cofactor evidence="1">
        <name>Ca(2+)</name>
        <dbReference type="ChEBI" id="CHEBI:29108"/>
    </cofactor>
</comment>
<evidence type="ECO:0000256" key="3">
    <source>
        <dbReference type="ARBA" id="ARBA00004613"/>
    </source>
</evidence>
<evidence type="ECO:0000256" key="4">
    <source>
        <dbReference type="ARBA" id="ARBA00022525"/>
    </source>
</evidence>
<sequence>MIANHVKALLHKNGCHWNTGGSVGNSSGFGGSAAITYSFMDGRPAGFDPDQFQDFADFSATQASWIEHAMDHYEEIANITFAEVASGGDIDWGYAQTFYDWDGDGVIESHEVAGGLATRPYSNGSIIVIDRDSTNFSQGSWGYLVLMHELGHAAAGFNDVTIGLNFSETYTTSQEYWNQGIDGQVLSVSEDSRKYTAMSYNNHPDMPGVHPNTLLLYDIAALQTLYGANTSTRAGNTTYSWATNETFLETIWDGGGTDTISASNQTRDAVINLNPGTFSSIGSYAGRDATDNLAIAFNVTIENAYGGSGNDRVFGNAVGNEIRGGAGNDRLFGQDGNDRLFGEDGNDRLFGQDGNDFLYGQDGNDFLYGQDGDDFLYGHDDTDRLSGEDGNDRLYGQEGNDFLYGGNGDDFLYGQEGNDFLYGGNGDDRQSGGKGDDRLYGENGNDFLYGENGNDSLYGGKGDDRLYGKDGNDSLYGWQGNDRLYGENGNDSLYGENGNDSLYGGKGSDVLIGGAGADTLVGFGSSSSQFDTLTGGAGTDTFVLGDLGSVFYLGSGHARITDFTSGSLAIEDTIQIRGVLNDYTLNQSVNYGGAAALDTAIFLGSDLIGVVEDTTAIALTADYFTTV</sequence>
<dbReference type="InParanoid" id="U5DAV6"/>
<keyword evidence="7" id="KW-0843">Virulence</keyword>
<dbReference type="RefSeq" id="WP_022606478.1">
    <property type="nucleotide sequence ID" value="NZ_ASSJ01000043.1"/>
</dbReference>
<dbReference type="PANTHER" id="PTHR38340:SF1">
    <property type="entry name" value="S-LAYER PROTEIN"/>
    <property type="match status" value="1"/>
</dbReference>
<evidence type="ECO:0000256" key="2">
    <source>
        <dbReference type="ARBA" id="ARBA00004370"/>
    </source>
</evidence>
<organism evidence="11 12">
    <name type="scientific">Rubidibacter lacunae KORDI 51-2</name>
    <dbReference type="NCBI Taxonomy" id="582515"/>
    <lineage>
        <taxon>Bacteria</taxon>
        <taxon>Bacillati</taxon>
        <taxon>Cyanobacteriota</taxon>
        <taxon>Cyanophyceae</taxon>
        <taxon>Oscillatoriophycideae</taxon>
        <taxon>Chroococcales</taxon>
        <taxon>Aphanothecaceae</taxon>
        <taxon>Rubidibacter</taxon>
    </lineage>
</organism>
<dbReference type="InterPro" id="IPR050557">
    <property type="entry name" value="RTX_toxin/Mannuronan_C5-epim"/>
</dbReference>
<dbReference type="AlphaFoldDB" id="U5DAV6"/>
<name>U5DAV6_9CHRO</name>
<evidence type="ECO:0000256" key="8">
    <source>
        <dbReference type="ARBA" id="ARBA00023136"/>
    </source>
</evidence>
<evidence type="ECO:0000259" key="10">
    <source>
        <dbReference type="Pfam" id="PF08548"/>
    </source>
</evidence>
<dbReference type="InterPro" id="IPR001343">
    <property type="entry name" value="Hemolysn_Ca-bd"/>
</dbReference>
<keyword evidence="4" id="KW-0964">Secreted</keyword>
<dbReference type="InterPro" id="IPR018511">
    <property type="entry name" value="Hemolysin-typ_Ca-bd_CS"/>
</dbReference>
<dbReference type="PATRIC" id="fig|582515.4.peg.1930"/>
<dbReference type="STRING" id="582515.KR51_00017030"/>
<dbReference type="GO" id="GO:0005509">
    <property type="term" value="F:calcium ion binding"/>
    <property type="evidence" value="ECO:0007669"/>
    <property type="project" value="InterPro"/>
</dbReference>
<evidence type="ECO:0000256" key="5">
    <source>
        <dbReference type="ARBA" id="ARBA00022656"/>
    </source>
</evidence>
<feature type="domain" description="Peptidase M10 serralysin C-terminal" evidence="10">
    <location>
        <begin position="221"/>
        <end position="361"/>
    </location>
</feature>
<accession>U5DAV6</accession>
<evidence type="ECO:0000256" key="9">
    <source>
        <dbReference type="SAM" id="MobiDB-lite"/>
    </source>
</evidence>
<feature type="region of interest" description="Disordered" evidence="9">
    <location>
        <begin position="422"/>
        <end position="445"/>
    </location>
</feature>
<dbReference type="InterPro" id="IPR024079">
    <property type="entry name" value="MetalloPept_cat_dom_sf"/>
</dbReference>
<dbReference type="PROSITE" id="PS00330">
    <property type="entry name" value="HEMOLYSIN_CALCIUM"/>
    <property type="match status" value="3"/>
</dbReference>
<proteinExistence type="predicted"/>
<gene>
    <name evidence="11" type="ORF">KR51_00017030</name>
</gene>
<dbReference type="InterPro" id="IPR011049">
    <property type="entry name" value="Serralysin-like_metalloprot_C"/>
</dbReference>
<dbReference type="EMBL" id="ASSJ01000043">
    <property type="protein sequence ID" value="ERN41683.1"/>
    <property type="molecule type" value="Genomic_DNA"/>
</dbReference>
<dbReference type="GO" id="GO:0008237">
    <property type="term" value="F:metallopeptidase activity"/>
    <property type="evidence" value="ECO:0007669"/>
    <property type="project" value="InterPro"/>
</dbReference>
<dbReference type="GO" id="GO:0005615">
    <property type="term" value="C:extracellular space"/>
    <property type="evidence" value="ECO:0007669"/>
    <property type="project" value="InterPro"/>
</dbReference>
<dbReference type="PRINTS" id="PR01488">
    <property type="entry name" value="RTXTOXINA"/>
</dbReference>
<dbReference type="Proteomes" id="UP000016960">
    <property type="component" value="Unassembled WGS sequence"/>
</dbReference>
<dbReference type="SUPFAM" id="SSF55486">
    <property type="entry name" value="Metalloproteases ('zincins'), catalytic domain"/>
    <property type="match status" value="1"/>
</dbReference>
<dbReference type="Gene3D" id="3.40.390.10">
    <property type="entry name" value="Collagenase (Catalytic Domain)"/>
    <property type="match status" value="1"/>
</dbReference>
<dbReference type="OrthoDB" id="570067at2"/>
<reference evidence="11 12" key="1">
    <citation type="submission" date="2013-05" db="EMBL/GenBank/DDBJ databases">
        <title>Draft genome sequence of Rubidibacter lacunae KORDI 51-2.</title>
        <authorList>
            <person name="Choi D.H."/>
            <person name="Noh J.H."/>
            <person name="Kwon K.-K."/>
            <person name="Lee J.-H."/>
            <person name="Ryu J.-Y."/>
        </authorList>
    </citation>
    <scope>NUCLEOTIDE SEQUENCE [LARGE SCALE GENOMIC DNA]</scope>
    <source>
        <strain evidence="11 12">KORDI 51-2</strain>
    </source>
</reference>
<keyword evidence="6" id="KW-0677">Repeat</keyword>
<evidence type="ECO:0000313" key="11">
    <source>
        <dbReference type="EMBL" id="ERN41683.1"/>
    </source>
</evidence>
<evidence type="ECO:0000256" key="1">
    <source>
        <dbReference type="ARBA" id="ARBA00001913"/>
    </source>
</evidence>
<dbReference type="InterPro" id="IPR013858">
    <property type="entry name" value="Peptidase_M10B_C"/>
</dbReference>
<dbReference type="GO" id="GO:0016020">
    <property type="term" value="C:membrane"/>
    <property type="evidence" value="ECO:0007669"/>
    <property type="project" value="UniProtKB-SubCell"/>
</dbReference>
<dbReference type="Pfam" id="PF08548">
    <property type="entry name" value="Peptidase_M10_C"/>
    <property type="match status" value="1"/>
</dbReference>
<dbReference type="Gene3D" id="2.150.10.10">
    <property type="entry name" value="Serralysin-like metalloprotease, C-terminal"/>
    <property type="match status" value="5"/>
</dbReference>